<accession>A0A4Q7M1N4</accession>
<feature type="transmembrane region" description="Helical" evidence="1">
    <location>
        <begin position="20"/>
        <end position="38"/>
    </location>
</feature>
<protein>
    <recommendedName>
        <fullName evidence="4">Heavy metal transporter</fullName>
    </recommendedName>
</protein>
<evidence type="ECO:0008006" key="4">
    <source>
        <dbReference type="Google" id="ProtNLM"/>
    </source>
</evidence>
<comment type="caution">
    <text evidence="2">The sequence shown here is derived from an EMBL/GenBank/DDBJ whole genome shotgun (WGS) entry which is preliminary data.</text>
</comment>
<dbReference type="RefSeq" id="WP_341272812.1">
    <property type="nucleotide sequence ID" value="NZ_SGWX01000001.1"/>
</dbReference>
<dbReference type="EMBL" id="SGWX01000001">
    <property type="protein sequence ID" value="RZS61756.1"/>
    <property type="molecule type" value="Genomic_DNA"/>
</dbReference>
<keyword evidence="1" id="KW-1133">Transmembrane helix</keyword>
<sequence>MTPRPVGARAARARRRRARAAFAFGLVAVLAAAGWLWLRPGDSPVRERCSASLDGSDWYLSPAQAENAALVAGASVRRGLPARAATIALATALQESKLINVDYGDRDSLGLFQQRPSQGWGAPEQVMDPLYATDRFYDALVKVPGYQDLEVTVAAQAVQRSGFPEAYAQHETRARAWASGLTGHSPAVVSCELGPVRAPRSVDAVAASLRERALRDLGLSAEAVTVQAAGDGAATLTVQASGLATGDAARAGWAAGQWAVATASVTDVVEVRVAGLRWTRADGVRAGQGDGAAWTPVDGAALPDGVVEARVAVAR</sequence>
<evidence type="ECO:0000313" key="3">
    <source>
        <dbReference type="Proteomes" id="UP000293852"/>
    </source>
</evidence>
<keyword evidence="1" id="KW-0812">Transmembrane</keyword>
<dbReference type="Proteomes" id="UP000293852">
    <property type="component" value="Unassembled WGS sequence"/>
</dbReference>
<name>A0A4Q7M1N4_9MICO</name>
<evidence type="ECO:0000256" key="1">
    <source>
        <dbReference type="SAM" id="Phobius"/>
    </source>
</evidence>
<keyword evidence="3" id="KW-1185">Reference proteome</keyword>
<dbReference type="AlphaFoldDB" id="A0A4Q7M1N4"/>
<proteinExistence type="predicted"/>
<gene>
    <name evidence="2" type="ORF">EV386_2067</name>
</gene>
<keyword evidence="1" id="KW-0472">Membrane</keyword>
<reference evidence="2 3" key="1">
    <citation type="submission" date="2019-02" db="EMBL/GenBank/DDBJ databases">
        <title>Sequencing the genomes of 1000 actinobacteria strains.</title>
        <authorList>
            <person name="Klenk H.-P."/>
        </authorList>
    </citation>
    <scope>NUCLEOTIDE SEQUENCE [LARGE SCALE GENOMIC DNA]</scope>
    <source>
        <strain evidence="2 3">DSM 16932</strain>
    </source>
</reference>
<evidence type="ECO:0000313" key="2">
    <source>
        <dbReference type="EMBL" id="RZS61756.1"/>
    </source>
</evidence>
<organism evidence="2 3">
    <name type="scientific">Xylanimonas ulmi</name>
    <dbReference type="NCBI Taxonomy" id="228973"/>
    <lineage>
        <taxon>Bacteria</taxon>
        <taxon>Bacillati</taxon>
        <taxon>Actinomycetota</taxon>
        <taxon>Actinomycetes</taxon>
        <taxon>Micrococcales</taxon>
        <taxon>Promicromonosporaceae</taxon>
        <taxon>Xylanimonas</taxon>
    </lineage>
</organism>